<dbReference type="InterPro" id="IPR001943">
    <property type="entry name" value="UVR_dom"/>
</dbReference>
<dbReference type="GO" id="GO:0006289">
    <property type="term" value="P:nucleotide-excision repair"/>
    <property type="evidence" value="ECO:0007669"/>
    <property type="project" value="UniProtKB-UniRule"/>
</dbReference>
<dbReference type="InterPro" id="IPR036876">
    <property type="entry name" value="UVR_dom_sf"/>
</dbReference>
<dbReference type="Pfam" id="PF14520">
    <property type="entry name" value="HHH_5"/>
    <property type="match status" value="1"/>
</dbReference>
<dbReference type="Pfam" id="PF01541">
    <property type="entry name" value="GIY-YIG"/>
    <property type="match status" value="1"/>
</dbReference>
<dbReference type="GO" id="GO:0005737">
    <property type="term" value="C:cytoplasm"/>
    <property type="evidence" value="ECO:0007669"/>
    <property type="project" value="UniProtKB-SubCell"/>
</dbReference>
<dbReference type="EMBL" id="QCXQ01000001">
    <property type="protein sequence ID" value="PWG00692.1"/>
    <property type="molecule type" value="Genomic_DNA"/>
</dbReference>
<dbReference type="Gene3D" id="4.10.860.10">
    <property type="entry name" value="UVR domain"/>
    <property type="match status" value="1"/>
</dbReference>
<dbReference type="FunFam" id="3.30.420.340:FF:000002">
    <property type="entry name" value="UvrABC system protein C"/>
    <property type="match status" value="1"/>
</dbReference>
<proteinExistence type="inferred from homology"/>
<dbReference type="Pfam" id="PF02151">
    <property type="entry name" value="UVR"/>
    <property type="match status" value="1"/>
</dbReference>
<dbReference type="SMART" id="SM00465">
    <property type="entry name" value="GIYc"/>
    <property type="match status" value="1"/>
</dbReference>
<dbReference type="SUPFAM" id="SSF82771">
    <property type="entry name" value="GIY-YIG endonuclease"/>
    <property type="match status" value="1"/>
</dbReference>
<feature type="domain" description="UvrC family homology region profile" evidence="10">
    <location>
        <begin position="248"/>
        <end position="466"/>
    </location>
</feature>
<dbReference type="Proteomes" id="UP000245080">
    <property type="component" value="Unassembled WGS sequence"/>
</dbReference>
<evidence type="ECO:0000313" key="11">
    <source>
        <dbReference type="EMBL" id="PWG00692.1"/>
    </source>
</evidence>
<keyword evidence="4 7" id="KW-0267">Excision nuclease</keyword>
<dbReference type="InterPro" id="IPR047296">
    <property type="entry name" value="GIY-YIG_UvrC_Cho"/>
</dbReference>
<dbReference type="GO" id="GO:0009380">
    <property type="term" value="C:excinuclease repair complex"/>
    <property type="evidence" value="ECO:0007669"/>
    <property type="project" value="InterPro"/>
</dbReference>
<keyword evidence="2 7" id="KW-0227">DNA damage</keyword>
<dbReference type="HAMAP" id="MF_00203">
    <property type="entry name" value="UvrC"/>
    <property type="match status" value="1"/>
</dbReference>
<dbReference type="CDD" id="cd10434">
    <property type="entry name" value="GIY-YIG_UvrC_Cho"/>
    <property type="match status" value="1"/>
</dbReference>
<dbReference type="InterPro" id="IPR000305">
    <property type="entry name" value="GIY-YIG_endonuc"/>
</dbReference>
<evidence type="ECO:0000256" key="1">
    <source>
        <dbReference type="ARBA" id="ARBA00022490"/>
    </source>
</evidence>
<keyword evidence="12" id="KW-1185">Reference proteome</keyword>
<organism evidence="11 12">
    <name type="scientific">Levilactobacillus bambusae</name>
    <dbReference type="NCBI Taxonomy" id="2024736"/>
    <lineage>
        <taxon>Bacteria</taxon>
        <taxon>Bacillati</taxon>
        <taxon>Bacillota</taxon>
        <taxon>Bacilli</taxon>
        <taxon>Lactobacillales</taxon>
        <taxon>Lactobacillaceae</taxon>
        <taxon>Levilactobacillus</taxon>
    </lineage>
</organism>
<keyword evidence="5 7" id="KW-0234">DNA repair</keyword>
<dbReference type="PROSITE" id="PS50165">
    <property type="entry name" value="UVRC"/>
    <property type="match status" value="1"/>
</dbReference>
<dbReference type="InterPro" id="IPR001162">
    <property type="entry name" value="UvrC_RNase_H_dom"/>
</dbReference>
<dbReference type="PANTHER" id="PTHR30562:SF1">
    <property type="entry name" value="UVRABC SYSTEM PROTEIN C"/>
    <property type="match status" value="1"/>
</dbReference>
<dbReference type="GO" id="GO:0009432">
    <property type="term" value="P:SOS response"/>
    <property type="evidence" value="ECO:0007669"/>
    <property type="project" value="UniProtKB-UniRule"/>
</dbReference>
<comment type="subcellular location">
    <subcellularLocation>
        <location evidence="7">Cytoplasm</location>
    </subcellularLocation>
</comment>
<gene>
    <name evidence="7" type="primary">uvrC</name>
    <name evidence="11" type="ORF">DCM90_00510</name>
</gene>
<comment type="caution">
    <text evidence="11">The sequence shown here is derived from an EMBL/GenBank/DDBJ whole genome shotgun (WGS) entry which is preliminary data.</text>
</comment>
<dbReference type="SUPFAM" id="SSF46600">
    <property type="entry name" value="C-terminal UvrC-binding domain of UvrB"/>
    <property type="match status" value="1"/>
</dbReference>
<evidence type="ECO:0000256" key="3">
    <source>
        <dbReference type="ARBA" id="ARBA00022769"/>
    </source>
</evidence>
<dbReference type="GO" id="GO:0009381">
    <property type="term" value="F:excinuclease ABC activity"/>
    <property type="evidence" value="ECO:0007669"/>
    <property type="project" value="UniProtKB-UniRule"/>
</dbReference>
<keyword evidence="1 7" id="KW-0963">Cytoplasm</keyword>
<dbReference type="InterPro" id="IPR010994">
    <property type="entry name" value="RuvA_2-like"/>
</dbReference>
<comment type="similarity">
    <text evidence="7">Belongs to the UvrC family.</text>
</comment>
<feature type="domain" description="GIY-YIG" evidence="9">
    <location>
        <begin position="15"/>
        <end position="92"/>
    </location>
</feature>
<dbReference type="AlphaFoldDB" id="A0A2V1N0T7"/>
<comment type="function">
    <text evidence="7">The UvrABC repair system catalyzes the recognition and processing of DNA lesions. UvrC both incises the 5' and 3' sides of the lesion. The N-terminal half is responsible for the 3' incision and the C-terminal half is responsible for the 5' incision.</text>
</comment>
<dbReference type="PANTHER" id="PTHR30562">
    <property type="entry name" value="UVRC/OXIDOREDUCTASE"/>
    <property type="match status" value="1"/>
</dbReference>
<feature type="domain" description="UVR" evidence="8">
    <location>
        <begin position="197"/>
        <end position="232"/>
    </location>
</feature>
<dbReference type="Gene3D" id="3.30.420.340">
    <property type="entry name" value="UvrC, RNAse H endonuclease domain"/>
    <property type="match status" value="1"/>
</dbReference>
<evidence type="ECO:0000256" key="2">
    <source>
        <dbReference type="ARBA" id="ARBA00022763"/>
    </source>
</evidence>
<dbReference type="InterPro" id="IPR004791">
    <property type="entry name" value="UvrC"/>
</dbReference>
<evidence type="ECO:0000256" key="6">
    <source>
        <dbReference type="ARBA" id="ARBA00023236"/>
    </source>
</evidence>
<dbReference type="Gene3D" id="3.40.1440.10">
    <property type="entry name" value="GIY-YIG endonuclease"/>
    <property type="match status" value="1"/>
</dbReference>
<evidence type="ECO:0000259" key="10">
    <source>
        <dbReference type="PROSITE" id="PS50165"/>
    </source>
</evidence>
<evidence type="ECO:0000259" key="9">
    <source>
        <dbReference type="PROSITE" id="PS50164"/>
    </source>
</evidence>
<keyword evidence="6 7" id="KW-0742">SOS response</keyword>
<accession>A0A2V1N0T7</accession>
<evidence type="ECO:0000259" key="8">
    <source>
        <dbReference type="PROSITE" id="PS50151"/>
    </source>
</evidence>
<dbReference type="Pfam" id="PF08459">
    <property type="entry name" value="UvrC_RNaseH_dom"/>
    <property type="match status" value="1"/>
</dbReference>
<dbReference type="Pfam" id="PF22920">
    <property type="entry name" value="UvrC_RNaseH"/>
    <property type="match status" value="1"/>
</dbReference>
<dbReference type="FunFam" id="3.40.1440.10:FF:000001">
    <property type="entry name" value="UvrABC system protein C"/>
    <property type="match status" value="1"/>
</dbReference>
<evidence type="ECO:0000256" key="7">
    <source>
        <dbReference type="HAMAP-Rule" id="MF_00203"/>
    </source>
</evidence>
<dbReference type="NCBIfam" id="TIGR00194">
    <property type="entry name" value="uvrC"/>
    <property type="match status" value="1"/>
</dbReference>
<name>A0A2V1N0T7_9LACO</name>
<dbReference type="InterPro" id="IPR035901">
    <property type="entry name" value="GIY-YIG_endonuc_sf"/>
</dbReference>
<evidence type="ECO:0000313" key="12">
    <source>
        <dbReference type="Proteomes" id="UP000245080"/>
    </source>
</evidence>
<dbReference type="PROSITE" id="PS50164">
    <property type="entry name" value="GIY_YIG"/>
    <property type="match status" value="1"/>
</dbReference>
<dbReference type="InterPro" id="IPR050066">
    <property type="entry name" value="UvrABC_protein_C"/>
</dbReference>
<protein>
    <recommendedName>
        <fullName evidence="7">UvrABC system protein C</fullName>
        <shortName evidence="7">Protein UvrC</shortName>
    </recommendedName>
    <alternativeName>
        <fullName evidence="7">Excinuclease ABC subunit C</fullName>
    </alternativeName>
</protein>
<evidence type="ECO:0000256" key="5">
    <source>
        <dbReference type="ARBA" id="ARBA00023204"/>
    </source>
</evidence>
<evidence type="ECO:0000256" key="4">
    <source>
        <dbReference type="ARBA" id="ARBA00022881"/>
    </source>
</evidence>
<keyword evidence="3 7" id="KW-0228">DNA excision</keyword>
<comment type="subunit">
    <text evidence="7">Interacts with UvrB in an incision complex.</text>
</comment>
<sequence length="593" mass="67781">MASEHIEHKLALLPDQPGCYIMKNIRGDVIYVGKSKNLKNRVRSYFKTTQVGKRAQLVEEIADFETIITSTDKESFLLEITLIQKYQPYYNTKLKQGSGYPYIKITNERDPVMQLVSTIKKDGGYYFGPYPNVYAAEETLHFLEKVYPLRRCPGHQGRPCLYYHMDQCLGACFKDVPKAAYDAQIRRIKSFLNGNVGEAKKTLTTQMKLAANDLQFERAGEIRDQIKYIEMTVEKQKIISHDHAERDIFNFYMDKGWLSVQVFFIRQARLMKREKKMLPVMNTAEEDFSTFIVQFYQRKNIVMPKEILVPAGLDATALSEVLETPVRTPKRGAKRDLLEMAGKNAKLVLEEKFRLLEMDEGKTTGAMREVTDALGIAPGHKIEAFDHSHIQGADLVSAMVVFVDGKPNKKLYRKYKLHQEHADEAASTREVIRRRYTRLLKEHAAMPDLILMDGGEIQMNAVKDVLENELGLDIPVAGMVKNDHHKTADLLFGDGDQHIHLDPKSQGFYLVQRIQDEVHRFAISFHRQVHTKHSLSSRLDSIKGVGPKTRNKLLRQFGSMKGIEAASLDELKDIGISEKVAQTIKYSLQPNES</sequence>
<dbReference type="SUPFAM" id="SSF47781">
    <property type="entry name" value="RuvA domain 2-like"/>
    <property type="match status" value="1"/>
</dbReference>
<dbReference type="PROSITE" id="PS50151">
    <property type="entry name" value="UVR"/>
    <property type="match status" value="1"/>
</dbReference>
<dbReference type="Gene3D" id="1.10.150.20">
    <property type="entry name" value="5' to 3' exonuclease, C-terminal subdomain"/>
    <property type="match status" value="1"/>
</dbReference>
<reference evidence="11 12" key="1">
    <citation type="journal article" date="2018" name="Int. J. Syst. Evol. Microbiol.">
        <title>Lactobacillus bambusae sp. nov., isolated from a traditional fermented Ma-bamboo shoots of Taiwan.</title>
        <authorList>
            <person name="Wang L.-T."/>
        </authorList>
    </citation>
    <scope>NUCLEOTIDE SEQUENCE [LARGE SCALE GENOMIC DNA]</scope>
    <source>
        <strain evidence="11 12">BS-W1</strain>
    </source>
</reference>
<dbReference type="GO" id="GO:0003677">
    <property type="term" value="F:DNA binding"/>
    <property type="evidence" value="ECO:0007669"/>
    <property type="project" value="UniProtKB-UniRule"/>
</dbReference>
<dbReference type="OrthoDB" id="9804933at2"/>
<dbReference type="InterPro" id="IPR038476">
    <property type="entry name" value="UvrC_RNase_H_dom_sf"/>
</dbReference>
<dbReference type="RefSeq" id="WP_109249405.1">
    <property type="nucleotide sequence ID" value="NZ_QCXQ01000001.1"/>
</dbReference>